<dbReference type="EMBL" id="CP101118">
    <property type="protein sequence ID" value="WZF88738.1"/>
    <property type="molecule type" value="Genomic_DNA"/>
</dbReference>
<name>A0ABZ2W1Z4_9GAMM</name>
<reference evidence="1 2" key="1">
    <citation type="submission" date="2022-07" db="EMBL/GenBank/DDBJ databases">
        <title>A copper resistant bacterium isolated from sediment samples of deep sea hydrothermal areas.</title>
        <authorList>
            <person name="Zeng X."/>
        </authorList>
    </citation>
    <scope>NUCLEOTIDE SEQUENCE [LARGE SCALE GENOMIC DNA]</scope>
    <source>
        <strain evidence="2">CuT 6</strain>
    </source>
</reference>
<protein>
    <submittedName>
        <fullName evidence="1">Uncharacterized protein</fullName>
    </submittedName>
</protein>
<sequence length="117" mass="13634">MKRHRQFSAAYKIEACVVPGESKFPLDGHNVSCTKAAMFLCIKHSIGDIDRFRAWESPEYKFSDDAESFLAAECQRVSELIGKRIERIVFDDDKKENVVQEVFNPNDRQYWLEETNL</sequence>
<proteinExistence type="predicted"/>
<dbReference type="RefSeq" id="WP_341581698.1">
    <property type="nucleotide sequence ID" value="NZ_CP101118.1"/>
</dbReference>
<evidence type="ECO:0000313" key="2">
    <source>
        <dbReference type="Proteomes" id="UP001475781"/>
    </source>
</evidence>
<evidence type="ECO:0000313" key="1">
    <source>
        <dbReference type="EMBL" id="WZF88738.1"/>
    </source>
</evidence>
<dbReference type="Proteomes" id="UP001475781">
    <property type="component" value="Chromosome"/>
</dbReference>
<gene>
    <name evidence="1" type="ORF">NLK58_00515</name>
</gene>
<organism evidence="1 2">
    <name type="scientific">Marinobacter metalliresistant</name>
    <dbReference type="NCBI Taxonomy" id="2961995"/>
    <lineage>
        <taxon>Bacteria</taxon>
        <taxon>Pseudomonadati</taxon>
        <taxon>Pseudomonadota</taxon>
        <taxon>Gammaproteobacteria</taxon>
        <taxon>Pseudomonadales</taxon>
        <taxon>Marinobacteraceae</taxon>
        <taxon>Marinobacter</taxon>
    </lineage>
</organism>
<keyword evidence="2" id="KW-1185">Reference proteome</keyword>
<accession>A0ABZ2W1Z4</accession>